<evidence type="ECO:0000313" key="3">
    <source>
        <dbReference type="EMBL" id="NMO22340.1"/>
    </source>
</evidence>
<reference evidence="3 4" key="1">
    <citation type="submission" date="2020-04" db="EMBL/GenBank/DDBJ databases">
        <title>Draft genome of Pyxidicoccus fallax type strain.</title>
        <authorList>
            <person name="Whitworth D.E."/>
        </authorList>
    </citation>
    <scope>NUCLEOTIDE SEQUENCE [LARGE SCALE GENOMIC DNA]</scope>
    <source>
        <strain evidence="3 4">DSM 14698</strain>
    </source>
</reference>
<feature type="region of interest" description="Disordered" evidence="1">
    <location>
        <begin position="80"/>
        <end position="117"/>
    </location>
</feature>
<sequence length="187" mass="21225">MSARLVQVRRKLGLLRQRDTALEVEGASHHRYKLGPRLSDAALRGWEARHQVTLPEEYRAFLMELGNGGAGPSYGLRPLKEDTAPTPGTFPLSRAEAEARVKDPVDEEGDFLEPPYENSPPAALWICDHGCGEEDWLIVRGDLRGGVWHTGDSHFAWFDLETFRLYGFLDWYEDWLDEELGPFESPT</sequence>
<dbReference type="AlphaFoldDB" id="A0A848LXL6"/>
<comment type="caution">
    <text evidence="3">The sequence shown here is derived from an EMBL/GenBank/DDBJ whole genome shotgun (WGS) entry which is preliminary data.</text>
</comment>
<gene>
    <name evidence="3" type="ORF">HG543_46915</name>
</gene>
<proteinExistence type="predicted"/>
<dbReference type="SMART" id="SM00860">
    <property type="entry name" value="SMI1_KNR4"/>
    <property type="match status" value="1"/>
</dbReference>
<evidence type="ECO:0000259" key="2">
    <source>
        <dbReference type="SMART" id="SM00860"/>
    </source>
</evidence>
<evidence type="ECO:0000313" key="4">
    <source>
        <dbReference type="Proteomes" id="UP000518300"/>
    </source>
</evidence>
<dbReference type="EMBL" id="JABBJJ010000411">
    <property type="protein sequence ID" value="NMO22340.1"/>
    <property type="molecule type" value="Genomic_DNA"/>
</dbReference>
<feature type="compositionally biased region" description="Basic and acidic residues" evidence="1">
    <location>
        <begin position="95"/>
        <end position="104"/>
    </location>
</feature>
<organism evidence="3 4">
    <name type="scientific">Pyxidicoccus fallax</name>
    <dbReference type="NCBI Taxonomy" id="394095"/>
    <lineage>
        <taxon>Bacteria</taxon>
        <taxon>Pseudomonadati</taxon>
        <taxon>Myxococcota</taxon>
        <taxon>Myxococcia</taxon>
        <taxon>Myxococcales</taxon>
        <taxon>Cystobacterineae</taxon>
        <taxon>Myxococcaceae</taxon>
        <taxon>Pyxidicoccus</taxon>
    </lineage>
</organism>
<evidence type="ECO:0000256" key="1">
    <source>
        <dbReference type="SAM" id="MobiDB-lite"/>
    </source>
</evidence>
<feature type="domain" description="Knr4/Smi1-like" evidence="2">
    <location>
        <begin position="37"/>
        <end position="178"/>
    </location>
</feature>
<dbReference type="InterPro" id="IPR018958">
    <property type="entry name" value="Knr4/Smi1-like_dom"/>
</dbReference>
<protein>
    <submittedName>
        <fullName evidence="3">SMI1/KNR4 family protein</fullName>
    </submittedName>
</protein>
<dbReference type="InterPro" id="IPR037883">
    <property type="entry name" value="Knr4/Smi1-like_sf"/>
</dbReference>
<name>A0A848LXL6_9BACT</name>
<dbReference type="Pfam" id="PF09346">
    <property type="entry name" value="SMI1_KNR4"/>
    <property type="match status" value="1"/>
</dbReference>
<keyword evidence="4" id="KW-1185">Reference proteome</keyword>
<accession>A0A848LXL6</accession>
<dbReference type="Proteomes" id="UP000518300">
    <property type="component" value="Unassembled WGS sequence"/>
</dbReference>
<dbReference type="RefSeq" id="WP_169351487.1">
    <property type="nucleotide sequence ID" value="NZ_JABBJJ010000411.1"/>
</dbReference>
<dbReference type="SUPFAM" id="SSF160631">
    <property type="entry name" value="SMI1/KNR4-like"/>
    <property type="match status" value="1"/>
</dbReference>